<evidence type="ECO:0000256" key="7">
    <source>
        <dbReference type="ARBA" id="ARBA00022679"/>
    </source>
</evidence>
<feature type="transmembrane region" description="Helical" evidence="16">
    <location>
        <begin position="501"/>
        <end position="520"/>
    </location>
</feature>
<keyword evidence="10" id="KW-0418">Kinase</keyword>
<evidence type="ECO:0000256" key="16">
    <source>
        <dbReference type="SAM" id="Phobius"/>
    </source>
</evidence>
<keyword evidence="13 16" id="KW-0472">Membrane</keyword>
<dbReference type="InterPro" id="IPR005702">
    <property type="entry name" value="Wzc-like_C"/>
</dbReference>
<evidence type="ECO:0000256" key="4">
    <source>
        <dbReference type="ARBA" id="ARBA00011903"/>
    </source>
</evidence>
<evidence type="ECO:0000256" key="11">
    <source>
        <dbReference type="ARBA" id="ARBA00022840"/>
    </source>
</evidence>
<keyword evidence="21" id="KW-1185">Reference proteome</keyword>
<feature type="domain" description="Polysaccharide chain length determinant N-terminal" evidence="17">
    <location>
        <begin position="27"/>
        <end position="113"/>
    </location>
</feature>
<evidence type="ECO:0000256" key="15">
    <source>
        <dbReference type="ARBA" id="ARBA00051245"/>
    </source>
</evidence>
<evidence type="ECO:0000259" key="18">
    <source>
        <dbReference type="Pfam" id="PF13614"/>
    </source>
</evidence>
<dbReference type="EC" id="2.7.10.2" evidence="4"/>
<dbReference type="GO" id="GO:0005524">
    <property type="term" value="F:ATP binding"/>
    <property type="evidence" value="ECO:0007669"/>
    <property type="project" value="UniProtKB-KW"/>
</dbReference>
<keyword evidence="9" id="KW-0547">Nucleotide-binding</keyword>
<dbReference type="NCBIfam" id="TIGR01007">
    <property type="entry name" value="eps_fam"/>
    <property type="match status" value="1"/>
</dbReference>
<evidence type="ECO:0000256" key="3">
    <source>
        <dbReference type="ARBA" id="ARBA00008883"/>
    </source>
</evidence>
<keyword evidence="8 16" id="KW-0812">Transmembrane</keyword>
<dbReference type="PANTHER" id="PTHR32309">
    <property type="entry name" value="TYROSINE-PROTEIN KINASE"/>
    <property type="match status" value="1"/>
</dbReference>
<comment type="similarity">
    <text evidence="2">Belongs to the CpsD/CapB family.</text>
</comment>
<evidence type="ECO:0000256" key="2">
    <source>
        <dbReference type="ARBA" id="ARBA00007316"/>
    </source>
</evidence>
<dbReference type="RefSeq" id="WP_116848161.1">
    <property type="nucleotide sequence ID" value="NZ_QTJU01000005.1"/>
</dbReference>
<dbReference type="Pfam" id="PF02706">
    <property type="entry name" value="Wzz"/>
    <property type="match status" value="1"/>
</dbReference>
<reference evidence="20 21" key="1">
    <citation type="submission" date="2018-08" db="EMBL/GenBank/DDBJ databases">
        <title>Chitinophagaceae sp. K23C18032701, a novel bacterium isolated from forest soil.</title>
        <authorList>
            <person name="Wang C."/>
        </authorList>
    </citation>
    <scope>NUCLEOTIDE SEQUENCE [LARGE SCALE GENOMIC DNA]</scope>
    <source>
        <strain evidence="20 21">K23C18032701</strain>
    </source>
</reference>
<evidence type="ECO:0000313" key="21">
    <source>
        <dbReference type="Proteomes" id="UP000261284"/>
    </source>
</evidence>
<keyword evidence="11" id="KW-0067">ATP-binding</keyword>
<evidence type="ECO:0000256" key="14">
    <source>
        <dbReference type="ARBA" id="ARBA00023137"/>
    </source>
</evidence>
<dbReference type="InterPro" id="IPR025669">
    <property type="entry name" value="AAA_dom"/>
</dbReference>
<evidence type="ECO:0000259" key="19">
    <source>
        <dbReference type="Pfam" id="PF13807"/>
    </source>
</evidence>
<dbReference type="GO" id="GO:0004715">
    <property type="term" value="F:non-membrane spanning protein tyrosine kinase activity"/>
    <property type="evidence" value="ECO:0007669"/>
    <property type="project" value="UniProtKB-EC"/>
</dbReference>
<dbReference type="Pfam" id="PF13614">
    <property type="entry name" value="AAA_31"/>
    <property type="match status" value="1"/>
</dbReference>
<dbReference type="InterPro" id="IPR027417">
    <property type="entry name" value="P-loop_NTPase"/>
</dbReference>
<sequence>MQKTIPADMPVQEDKVQDSSVFFTKFIGKLVALWPWLLVSVVVSLALAFLSLVVNTPAYKIHASILVKDGKNSSSVGEESVLQDLGFLSNKNNVDNEVEILKSRSLMQDVVRRLELNVRYFAPGKLKKTEIYNNKPVKLRFLSYDSAKGPVADAYTVIRKKDGSGYTLKTADEKQYNALFGDSLHIGSSVIALLPGESFDRWQPSQSVIISVGSIDAAARQYGGLLGVAVPNKQVTIINLSLEESLPDRGEQVLNTLIDAYMQANVNDKNRMADSTVKFIDERLGLVFKELSVIEKDIEGFKTSNRLTDISEQSKLLLENTSDFAKQETAQEVQLSVVESLERFIAANENNSRVVPSSLVMQEPSFVALVQRYNDIQLQRDKMLMSQTPDHPSIITVDEQLRNLRKDLMSSIQSIKNGIRASISELKKRTSGFESQISKVPVKERIFLDYSRQQEIKQELYLFLLKKREETAISKSSTIADARVIDTAQADILPFKPNKKFIVIGWFILGLLVPFAIAYVKEFLNNRVSSMQDITNITRTPILAEIGHHDDDENVVAITSKTKSVISEQLRALRTNLEYVLTGEEDKVILITSSMSGEGKSFLSINLSIAIAMAKKKVILLEMDLRKPKITENLGLQVRGFSNFTVSKDQNWQQWVQPSGIQENLDVLCSGPIPPNPSELLMLPKVAVMFEELKKHYDYIVIDSSPAGLVTDAQLLAKYANVSLYMVRHHYTYKRQLQLIEKIYNRKTMCKLNIVVNDIRFKKGYNSYNYNYTYDYYGYAYDQDDNKDKKEKKKRKANQD</sequence>
<keyword evidence="7" id="KW-0808">Transferase</keyword>
<comment type="similarity">
    <text evidence="3">Belongs to the etk/wzc family.</text>
</comment>
<dbReference type="SUPFAM" id="SSF52540">
    <property type="entry name" value="P-loop containing nucleoside triphosphate hydrolases"/>
    <property type="match status" value="1"/>
</dbReference>
<dbReference type="InterPro" id="IPR050445">
    <property type="entry name" value="Bact_polysacc_biosynth/exp"/>
</dbReference>
<dbReference type="OrthoDB" id="9794577at2"/>
<organism evidence="20 21">
    <name type="scientific">Deminuibacter soli</name>
    <dbReference type="NCBI Taxonomy" id="2291815"/>
    <lineage>
        <taxon>Bacteria</taxon>
        <taxon>Pseudomonadati</taxon>
        <taxon>Bacteroidota</taxon>
        <taxon>Chitinophagia</taxon>
        <taxon>Chitinophagales</taxon>
        <taxon>Chitinophagaceae</taxon>
        <taxon>Deminuibacter</taxon>
    </lineage>
</organism>
<proteinExistence type="inferred from homology"/>
<protein>
    <recommendedName>
        <fullName evidence="4">non-specific protein-tyrosine kinase</fullName>
        <ecNumber evidence="4">2.7.10.2</ecNumber>
    </recommendedName>
</protein>
<dbReference type="Proteomes" id="UP000261284">
    <property type="component" value="Unassembled WGS sequence"/>
</dbReference>
<feature type="domain" description="AAA" evidence="18">
    <location>
        <begin position="587"/>
        <end position="717"/>
    </location>
</feature>
<evidence type="ECO:0000256" key="5">
    <source>
        <dbReference type="ARBA" id="ARBA00022475"/>
    </source>
</evidence>
<keyword evidence="12 16" id="KW-1133">Transmembrane helix</keyword>
<dbReference type="GO" id="GO:0005886">
    <property type="term" value="C:plasma membrane"/>
    <property type="evidence" value="ECO:0007669"/>
    <property type="project" value="UniProtKB-SubCell"/>
</dbReference>
<accession>A0A3E1NHH4</accession>
<evidence type="ECO:0000256" key="9">
    <source>
        <dbReference type="ARBA" id="ARBA00022741"/>
    </source>
</evidence>
<evidence type="ECO:0000256" key="13">
    <source>
        <dbReference type="ARBA" id="ARBA00023136"/>
    </source>
</evidence>
<dbReference type="Pfam" id="PF13807">
    <property type="entry name" value="GNVR"/>
    <property type="match status" value="1"/>
</dbReference>
<evidence type="ECO:0000256" key="1">
    <source>
        <dbReference type="ARBA" id="ARBA00004429"/>
    </source>
</evidence>
<dbReference type="InterPro" id="IPR003856">
    <property type="entry name" value="LPS_length_determ_N"/>
</dbReference>
<dbReference type="Gene3D" id="3.40.50.300">
    <property type="entry name" value="P-loop containing nucleotide triphosphate hydrolases"/>
    <property type="match status" value="1"/>
</dbReference>
<evidence type="ECO:0000256" key="10">
    <source>
        <dbReference type="ARBA" id="ARBA00022777"/>
    </source>
</evidence>
<name>A0A3E1NHH4_9BACT</name>
<keyword evidence="5" id="KW-1003">Cell membrane</keyword>
<evidence type="ECO:0000256" key="6">
    <source>
        <dbReference type="ARBA" id="ARBA00022519"/>
    </source>
</evidence>
<comment type="caution">
    <text evidence="20">The sequence shown here is derived from an EMBL/GenBank/DDBJ whole genome shotgun (WGS) entry which is preliminary data.</text>
</comment>
<gene>
    <name evidence="20" type="ORF">DXN05_15400</name>
</gene>
<feature type="domain" description="Tyrosine-protein kinase G-rich" evidence="19">
    <location>
        <begin position="448"/>
        <end position="522"/>
    </location>
</feature>
<comment type="subcellular location">
    <subcellularLocation>
        <location evidence="1">Cell inner membrane</location>
        <topology evidence="1">Multi-pass membrane protein</topology>
    </subcellularLocation>
</comment>
<evidence type="ECO:0000256" key="12">
    <source>
        <dbReference type="ARBA" id="ARBA00022989"/>
    </source>
</evidence>
<evidence type="ECO:0000259" key="17">
    <source>
        <dbReference type="Pfam" id="PF02706"/>
    </source>
</evidence>
<evidence type="ECO:0000313" key="20">
    <source>
        <dbReference type="EMBL" id="RFM27403.1"/>
    </source>
</evidence>
<dbReference type="InterPro" id="IPR032807">
    <property type="entry name" value="GNVR"/>
</dbReference>
<dbReference type="AlphaFoldDB" id="A0A3E1NHH4"/>
<dbReference type="CDD" id="cd05387">
    <property type="entry name" value="BY-kinase"/>
    <property type="match status" value="1"/>
</dbReference>
<keyword evidence="6" id="KW-0997">Cell inner membrane</keyword>
<dbReference type="EMBL" id="QTJU01000005">
    <property type="protein sequence ID" value="RFM27403.1"/>
    <property type="molecule type" value="Genomic_DNA"/>
</dbReference>
<evidence type="ECO:0000256" key="8">
    <source>
        <dbReference type="ARBA" id="ARBA00022692"/>
    </source>
</evidence>
<keyword evidence="14" id="KW-0829">Tyrosine-protein kinase</keyword>
<feature type="transmembrane region" description="Helical" evidence="16">
    <location>
        <begin position="33"/>
        <end position="54"/>
    </location>
</feature>
<dbReference type="PANTHER" id="PTHR32309:SF13">
    <property type="entry name" value="FERRIC ENTEROBACTIN TRANSPORT PROTEIN FEPE"/>
    <property type="match status" value="1"/>
</dbReference>
<comment type="catalytic activity">
    <reaction evidence="15">
        <text>L-tyrosyl-[protein] + ATP = O-phospho-L-tyrosyl-[protein] + ADP + H(+)</text>
        <dbReference type="Rhea" id="RHEA:10596"/>
        <dbReference type="Rhea" id="RHEA-COMP:10136"/>
        <dbReference type="Rhea" id="RHEA-COMP:20101"/>
        <dbReference type="ChEBI" id="CHEBI:15378"/>
        <dbReference type="ChEBI" id="CHEBI:30616"/>
        <dbReference type="ChEBI" id="CHEBI:46858"/>
        <dbReference type="ChEBI" id="CHEBI:61978"/>
        <dbReference type="ChEBI" id="CHEBI:456216"/>
        <dbReference type="EC" id="2.7.10.2"/>
    </reaction>
</comment>